<accession>A0A418VDL3</accession>
<dbReference type="InterPro" id="IPR001054">
    <property type="entry name" value="A/G_cyclase"/>
</dbReference>
<dbReference type="PANTHER" id="PTHR16305:SF28">
    <property type="entry name" value="GUANYLATE CYCLASE DOMAIN-CONTAINING PROTEIN"/>
    <property type="match status" value="1"/>
</dbReference>
<dbReference type="Gene3D" id="1.25.40.10">
    <property type="entry name" value="Tetratricopeptide repeat domain"/>
    <property type="match status" value="2"/>
</dbReference>
<dbReference type="SUPFAM" id="SSF55073">
    <property type="entry name" value="Nucleotide cyclase"/>
    <property type="match status" value="1"/>
</dbReference>
<evidence type="ECO:0000259" key="3">
    <source>
        <dbReference type="PROSITE" id="PS50125"/>
    </source>
</evidence>
<dbReference type="InterPro" id="IPR011990">
    <property type="entry name" value="TPR-like_helical_dom_sf"/>
</dbReference>
<evidence type="ECO:0000313" key="5">
    <source>
        <dbReference type="Proteomes" id="UP000285523"/>
    </source>
</evidence>
<dbReference type="InterPro" id="IPR029787">
    <property type="entry name" value="Nucleotide_cyclase"/>
</dbReference>
<dbReference type="Gene3D" id="3.30.70.1230">
    <property type="entry name" value="Nucleotide cyclase"/>
    <property type="match status" value="1"/>
</dbReference>
<dbReference type="Pfam" id="PF13191">
    <property type="entry name" value="AAA_16"/>
    <property type="match status" value="1"/>
</dbReference>
<organism evidence="4 5">
    <name type="scientific">Rhodopseudomonas palustris</name>
    <dbReference type="NCBI Taxonomy" id="1076"/>
    <lineage>
        <taxon>Bacteria</taxon>
        <taxon>Pseudomonadati</taxon>
        <taxon>Pseudomonadota</taxon>
        <taxon>Alphaproteobacteria</taxon>
        <taxon>Hyphomicrobiales</taxon>
        <taxon>Nitrobacteraceae</taxon>
        <taxon>Rhodopseudomonas</taxon>
    </lineage>
</organism>
<name>A0A418VDL3_RHOPL</name>
<dbReference type="GO" id="GO:0004016">
    <property type="term" value="F:adenylate cyclase activity"/>
    <property type="evidence" value="ECO:0007669"/>
    <property type="project" value="UniProtKB-ARBA"/>
</dbReference>
<evidence type="ECO:0000256" key="1">
    <source>
        <dbReference type="ARBA" id="ARBA00022741"/>
    </source>
</evidence>
<dbReference type="PROSITE" id="PS50125">
    <property type="entry name" value="GUANYLATE_CYCLASE_2"/>
    <property type="match status" value="1"/>
</dbReference>
<dbReference type="SMART" id="SM00044">
    <property type="entry name" value="CYCc"/>
    <property type="match status" value="1"/>
</dbReference>
<dbReference type="SUPFAM" id="SSF52540">
    <property type="entry name" value="P-loop containing nucleoside triphosphate hydrolases"/>
    <property type="match status" value="1"/>
</dbReference>
<dbReference type="SMART" id="SM00028">
    <property type="entry name" value="TPR"/>
    <property type="match status" value="7"/>
</dbReference>
<proteinExistence type="predicted"/>
<dbReference type="GO" id="GO:0005524">
    <property type="term" value="F:ATP binding"/>
    <property type="evidence" value="ECO:0007669"/>
    <property type="project" value="UniProtKB-KW"/>
</dbReference>
<dbReference type="CDD" id="cd07302">
    <property type="entry name" value="CHD"/>
    <property type="match status" value="1"/>
</dbReference>
<keyword evidence="2" id="KW-0067">ATP-binding</keyword>
<dbReference type="AlphaFoldDB" id="A0A418VDL3"/>
<sequence>MKRESRRRNVELAVPRGAQRSCAACGKSLTVRAQFCSACGAPVRRQNGPHAALGSHSGQDGEAVALADIKDNSLLGGERKWITVLFADIKGSMGLIANRDPEDAQRILDPIVELMTAAVRSYNGFVASVMGDGIMALFGAPVAQEDHAMRASHAALEMQAMIRKYARSTRSSGRRGLSIRIGINSGQIVVPKQLGAYSDIGLVGQTVHIASRMEQMARPGSVLATIDTIRLAEGYIETKPLGWRSVRGLGQTIEVFEIVSKTTGRTRLQAAIGRGLTRFVGREREMEDLKDALKHAKSGSGQLRAVVGEPGIGKSRLVHEFIHAPELSDCLLLEANATSYGRATPYFPLIEMLRNCYFRIGSGDRKKTVRDKVAARIAGLGLTSTHAEAALLDLLDVLDRRHSFRSIEPLQRRRCTYEACVELLRLESERQPVVAVFEDLHWTDSLTLDLLHEVTDRFSSSRILIVVSHRPDFRDDRELADDHQRLRLRPLVTEPLQALLDALLGTDPSIAALKASLLERSGGNPLFSEEIVRSLVETGALQGPQGRYRLGRAVDYTDVPPTVQAVLAARIDELSPDAKLLLQQAAVIGQNVPIVLLQAISGLPGKELRRLLRVLETAEFLFPAGAATGAEFAFKHALTHDVAYEEMRLDRRREIHAELLVIMQALYADRLDGKVERLADHAFHGQMWSQAVDLLRRAGTKAADREAYREAVALFERALAAASQMPESRTRLETEIDIRFDIRNALQPLGDRQRIATYLREAEVLSERLGDEHRIGWVQSYLTEQFWMLGNYGQSIAAGERALDVARRADDLALQIVTNLPLGLAHHTRGDYRRAIECFGWNVAQLAGERAAQRFGMFVLPASFACSFIGWAQAELGCFDEASDSASRALGIAEAAAHPFSCGYAHLGLGVVALRQGFFDRAIGAFESALAVGAFADSPVGFAFVALHLGYALGLGRDLTKGTAMLERSIEVAEANGFVARHALRLAYAGELYLLAGRHAAGATAATRAVDLARRHGEQANEAHGLRVVGLADLARGRPDEAAIHLQDAIRLAERLEMRALRVQCRLALADVHDRVGRRDEAAAERRSAAQTADTLKMRLLGRDG</sequence>
<feature type="domain" description="Guanylate cyclase" evidence="3">
    <location>
        <begin position="83"/>
        <end position="214"/>
    </location>
</feature>
<comment type="caution">
    <text evidence="4">The sequence shown here is derived from an EMBL/GenBank/DDBJ whole genome shotgun (WGS) entry which is preliminary data.</text>
</comment>
<protein>
    <recommendedName>
        <fullName evidence="3">Guanylate cyclase domain-containing protein</fullName>
    </recommendedName>
</protein>
<dbReference type="InterPro" id="IPR019734">
    <property type="entry name" value="TPR_rpt"/>
</dbReference>
<dbReference type="SUPFAM" id="SSF48452">
    <property type="entry name" value="TPR-like"/>
    <property type="match status" value="3"/>
</dbReference>
<dbReference type="Proteomes" id="UP000285523">
    <property type="component" value="Unassembled WGS sequence"/>
</dbReference>
<reference evidence="4 5" key="1">
    <citation type="submission" date="2018-09" db="EMBL/GenBank/DDBJ databases">
        <title>Draft genome sequence of Rhodopseudomonas palustris 2.1.18.</title>
        <authorList>
            <person name="Robertson S.L."/>
            <person name="Meyer T.E."/>
            <person name="Kyndt J.A."/>
        </authorList>
    </citation>
    <scope>NUCLEOTIDE SEQUENCE [LARGE SCALE GENOMIC DNA]</scope>
    <source>
        <strain evidence="4 5">2.1.18</strain>
    </source>
</reference>
<dbReference type="InterPro" id="IPR041664">
    <property type="entry name" value="AAA_16"/>
</dbReference>
<dbReference type="InterPro" id="IPR027417">
    <property type="entry name" value="P-loop_NTPase"/>
</dbReference>
<evidence type="ECO:0000256" key="2">
    <source>
        <dbReference type="ARBA" id="ARBA00022840"/>
    </source>
</evidence>
<dbReference type="EMBL" id="QYYD01000012">
    <property type="protein sequence ID" value="RJF74101.1"/>
    <property type="molecule type" value="Genomic_DNA"/>
</dbReference>
<dbReference type="GO" id="GO:0035556">
    <property type="term" value="P:intracellular signal transduction"/>
    <property type="evidence" value="ECO:0007669"/>
    <property type="project" value="InterPro"/>
</dbReference>
<dbReference type="OrthoDB" id="9785312at2"/>
<keyword evidence="1" id="KW-0547">Nucleotide-binding</keyword>
<gene>
    <name evidence="4" type="ORF">D4Q52_13120</name>
</gene>
<dbReference type="PANTHER" id="PTHR16305">
    <property type="entry name" value="TESTICULAR SOLUBLE ADENYLYL CYCLASE"/>
    <property type="match status" value="1"/>
</dbReference>
<dbReference type="GO" id="GO:0005737">
    <property type="term" value="C:cytoplasm"/>
    <property type="evidence" value="ECO:0007669"/>
    <property type="project" value="TreeGrafter"/>
</dbReference>
<dbReference type="Gene3D" id="3.40.50.300">
    <property type="entry name" value="P-loop containing nucleotide triphosphate hydrolases"/>
    <property type="match status" value="1"/>
</dbReference>
<dbReference type="Pfam" id="PF00211">
    <property type="entry name" value="Guanylate_cyc"/>
    <property type="match status" value="1"/>
</dbReference>
<evidence type="ECO:0000313" key="4">
    <source>
        <dbReference type="EMBL" id="RJF74101.1"/>
    </source>
</evidence>
<dbReference type="GO" id="GO:0009190">
    <property type="term" value="P:cyclic nucleotide biosynthetic process"/>
    <property type="evidence" value="ECO:0007669"/>
    <property type="project" value="InterPro"/>
</dbReference>